<organism evidence="2 3">
    <name type="scientific">Streptomyces fildesensis</name>
    <dbReference type="NCBI Taxonomy" id="375757"/>
    <lineage>
        <taxon>Bacteria</taxon>
        <taxon>Bacillati</taxon>
        <taxon>Actinomycetota</taxon>
        <taxon>Actinomycetes</taxon>
        <taxon>Kitasatosporales</taxon>
        <taxon>Streptomycetaceae</taxon>
        <taxon>Streptomyces</taxon>
    </lineage>
</organism>
<evidence type="ECO:0000256" key="1">
    <source>
        <dbReference type="SAM" id="MobiDB-lite"/>
    </source>
</evidence>
<evidence type="ECO:0000313" key="3">
    <source>
        <dbReference type="Proteomes" id="UP001614394"/>
    </source>
</evidence>
<gene>
    <name evidence="2" type="ORF">ACIGXA_31420</name>
</gene>
<sequence length="263" mass="26284">MTVDRLARAVREQIAFGRVLPLGGAGDGVWITENAAADALRGAVAGLTGVRVGTLRVGPEAVRVPRQETEPTAEPATDTDNMPLVPPSAVPYGPLCVTAAFEAAIDRPLPATAERLRTALWSAAHDLGLAVASVDLDVTGLMDPPAEPVALPGFDPAPALDPAPVPALATGEDPPPAGNGVVAAALLVPGVARVTSRLGGFASGIRTADGGDPPVREVRVQIAVVPGHRALDVARAVAAAVAEAAEPGSPGPVTTAVVVTAIG</sequence>
<dbReference type="Proteomes" id="UP001614394">
    <property type="component" value="Unassembled WGS sequence"/>
</dbReference>
<comment type="caution">
    <text evidence="2">The sequence shown here is derived from an EMBL/GenBank/DDBJ whole genome shotgun (WGS) entry which is preliminary data.</text>
</comment>
<protein>
    <recommendedName>
        <fullName evidence="4">Nucleopolyhedrovirus P10 family protein</fullName>
    </recommendedName>
</protein>
<dbReference type="RefSeq" id="WP_399655771.1">
    <property type="nucleotide sequence ID" value="NZ_JBITYG010000011.1"/>
</dbReference>
<reference evidence="2 3" key="1">
    <citation type="submission" date="2024-10" db="EMBL/GenBank/DDBJ databases">
        <title>The Natural Products Discovery Center: Release of the First 8490 Sequenced Strains for Exploring Actinobacteria Biosynthetic Diversity.</title>
        <authorList>
            <person name="Kalkreuter E."/>
            <person name="Kautsar S.A."/>
            <person name="Yang D."/>
            <person name="Bader C.D."/>
            <person name="Teijaro C.N."/>
            <person name="Fluegel L."/>
            <person name="Davis C.M."/>
            <person name="Simpson J.R."/>
            <person name="Lauterbach L."/>
            <person name="Steele A.D."/>
            <person name="Gui C."/>
            <person name="Meng S."/>
            <person name="Li G."/>
            <person name="Viehrig K."/>
            <person name="Ye F."/>
            <person name="Su P."/>
            <person name="Kiefer A.F."/>
            <person name="Nichols A."/>
            <person name="Cepeda A.J."/>
            <person name="Yan W."/>
            <person name="Fan B."/>
            <person name="Jiang Y."/>
            <person name="Adhikari A."/>
            <person name="Zheng C.-J."/>
            <person name="Schuster L."/>
            <person name="Cowan T.M."/>
            <person name="Smanski M.J."/>
            <person name="Chevrette M.G."/>
            <person name="De Carvalho L.P.S."/>
            <person name="Shen B."/>
        </authorList>
    </citation>
    <scope>NUCLEOTIDE SEQUENCE [LARGE SCALE GENOMIC DNA]</scope>
    <source>
        <strain evidence="2 3">NPDC053399</strain>
    </source>
</reference>
<proteinExistence type="predicted"/>
<evidence type="ECO:0008006" key="4">
    <source>
        <dbReference type="Google" id="ProtNLM"/>
    </source>
</evidence>
<dbReference type="EMBL" id="JBITYG010000011">
    <property type="protein sequence ID" value="MFI9105026.1"/>
    <property type="molecule type" value="Genomic_DNA"/>
</dbReference>
<name>A0ABW8CI40_9ACTN</name>
<feature type="compositionally biased region" description="Low complexity" evidence="1">
    <location>
        <begin position="70"/>
        <end position="80"/>
    </location>
</feature>
<keyword evidence="3" id="KW-1185">Reference proteome</keyword>
<accession>A0ABW8CI40</accession>
<evidence type="ECO:0000313" key="2">
    <source>
        <dbReference type="EMBL" id="MFI9105026.1"/>
    </source>
</evidence>
<feature type="region of interest" description="Disordered" evidence="1">
    <location>
        <begin position="65"/>
        <end position="84"/>
    </location>
</feature>